<proteinExistence type="predicted"/>
<dbReference type="RefSeq" id="WP_369602512.1">
    <property type="nucleotide sequence ID" value="NZ_CP154858.1"/>
</dbReference>
<name>A0AB39UZ87_9GAMM</name>
<sequence length="310" mass="34063">MAARSRAVSDLGHVLRLLVQNRRPDESLRFTSSPSLASPAAPGRLLEIRNGNRISRHLERAVCVLMGAQGTLPPYMLEEAAQDSTSNFTEFMQVLEHHLGQKLADVFCVTHDLADEHRLPARDVRRLLGISEWDQLSAPLRRALVRGRPFNLTCARSQPGSAEGFRMAISQLLGQPVQVLENDPGHMRLPDTLCGRLGRNLELGGHHVLGQRVRNDANRIRLTVRCSHPDEARSLAPGGLRHAQLRELAGLAAGRPLQVVLVVALEAGSVSAGALGQTRLGQGAVLGERNRFSQRHYSLTVIFQGVEHEY</sequence>
<protein>
    <submittedName>
        <fullName evidence="1">Type VI secretion system baseplate subunit TssG</fullName>
    </submittedName>
</protein>
<organism evidence="1">
    <name type="scientific">Thermohahella caldifontis</name>
    <dbReference type="NCBI Taxonomy" id="3142973"/>
    <lineage>
        <taxon>Bacteria</taxon>
        <taxon>Pseudomonadati</taxon>
        <taxon>Pseudomonadota</taxon>
        <taxon>Gammaproteobacteria</taxon>
        <taxon>Oceanospirillales</taxon>
        <taxon>Hahellaceae</taxon>
        <taxon>Thermohahella</taxon>
    </lineage>
</organism>
<accession>A0AB39UZ87</accession>
<dbReference type="PANTHER" id="PTHR35564:SF4">
    <property type="entry name" value="CYTOPLASMIC PROTEIN"/>
    <property type="match status" value="1"/>
</dbReference>
<dbReference type="Pfam" id="PF06996">
    <property type="entry name" value="T6SS_TssG"/>
    <property type="match status" value="1"/>
</dbReference>
<dbReference type="KEGG" id="tcd:AAIA72_06030"/>
<dbReference type="EMBL" id="CP154858">
    <property type="protein sequence ID" value="XDT73525.1"/>
    <property type="molecule type" value="Genomic_DNA"/>
</dbReference>
<gene>
    <name evidence="1" type="ORF">AAIA72_06030</name>
</gene>
<dbReference type="PANTHER" id="PTHR35564">
    <property type="match status" value="1"/>
</dbReference>
<dbReference type="InterPro" id="IPR010732">
    <property type="entry name" value="T6SS_TssG-like"/>
</dbReference>
<reference evidence="1" key="1">
    <citation type="submission" date="2024-05" db="EMBL/GenBank/DDBJ databases">
        <title>Genome sequencing of novel strain.</title>
        <authorList>
            <person name="Ganbat D."/>
            <person name="Ganbat S."/>
            <person name="Lee S.-J."/>
        </authorList>
    </citation>
    <scope>NUCLEOTIDE SEQUENCE</scope>
    <source>
        <strain evidence="1">SMD15-11</strain>
    </source>
</reference>
<dbReference type="AlphaFoldDB" id="A0AB39UZ87"/>
<evidence type="ECO:0000313" key="1">
    <source>
        <dbReference type="EMBL" id="XDT73525.1"/>
    </source>
</evidence>